<evidence type="ECO:0000313" key="1">
    <source>
        <dbReference type="EMBL" id="KAH8010801.1"/>
    </source>
</evidence>
<evidence type="ECO:0000313" key="2">
    <source>
        <dbReference type="Proteomes" id="UP000827872"/>
    </source>
</evidence>
<gene>
    <name evidence="1" type="ORF">K3G42_013748</name>
</gene>
<dbReference type="Proteomes" id="UP000827872">
    <property type="component" value="Linkage Group LG11"/>
</dbReference>
<sequence length="243" mass="27054">MHEGEDSNMLRAGNTVRYSTVRYKRKQPQLVGAAEEQRHRLVSGTTGDQIGDQTEEKQPREKLERNSQGGIRLPEASQVLASGQRTRVGPGKGIGGDEQQQWGTGRTANVAKEGLKPGLVGQTGKAGQPLYGEGECQGGIQIPCSQWGIVQIMRERQLLQQRTVKGSAMTEAMSEMPLFLPPAVRNDRNKKKKEPLKQELMENYEMTAELDDLTEKIRKAHQETFPSLCQLGKYTTYYGKRGP</sequence>
<comment type="caution">
    <text evidence="1">The sequence shown here is derived from an EMBL/GenBank/DDBJ whole genome shotgun (WGS) entry which is preliminary data.</text>
</comment>
<reference evidence="1" key="1">
    <citation type="submission" date="2021-08" db="EMBL/GenBank/DDBJ databases">
        <title>The first chromosome-level gecko genome reveals the dynamic sex chromosomes of Neotropical dwarf geckos (Sphaerodactylidae: Sphaerodactylus).</title>
        <authorList>
            <person name="Pinto B.J."/>
            <person name="Keating S.E."/>
            <person name="Gamble T."/>
        </authorList>
    </citation>
    <scope>NUCLEOTIDE SEQUENCE</scope>
    <source>
        <strain evidence="1">TG3544</strain>
    </source>
</reference>
<accession>A0ACB8FVN6</accession>
<dbReference type="EMBL" id="CM037624">
    <property type="protein sequence ID" value="KAH8010801.1"/>
    <property type="molecule type" value="Genomic_DNA"/>
</dbReference>
<proteinExistence type="predicted"/>
<organism evidence="1 2">
    <name type="scientific">Sphaerodactylus townsendi</name>
    <dbReference type="NCBI Taxonomy" id="933632"/>
    <lineage>
        <taxon>Eukaryota</taxon>
        <taxon>Metazoa</taxon>
        <taxon>Chordata</taxon>
        <taxon>Craniata</taxon>
        <taxon>Vertebrata</taxon>
        <taxon>Euteleostomi</taxon>
        <taxon>Lepidosauria</taxon>
        <taxon>Squamata</taxon>
        <taxon>Bifurcata</taxon>
        <taxon>Gekkota</taxon>
        <taxon>Sphaerodactylidae</taxon>
        <taxon>Sphaerodactylus</taxon>
    </lineage>
</organism>
<name>A0ACB8FVN6_9SAUR</name>
<protein>
    <submittedName>
        <fullName evidence="1">Uncharacterized protein</fullName>
    </submittedName>
</protein>
<keyword evidence="2" id="KW-1185">Reference proteome</keyword>